<comment type="caution">
    <text evidence="1">The sequence shown here is derived from an EMBL/GenBank/DDBJ whole genome shotgun (WGS) entry which is preliminary data.</text>
</comment>
<dbReference type="EMBL" id="JYFC01000011">
    <property type="protein sequence ID" value="KJC62896.1"/>
    <property type="molecule type" value="Genomic_DNA"/>
</dbReference>
<proteinExistence type="predicted"/>
<keyword evidence="2" id="KW-1185">Reference proteome</keyword>
<protein>
    <recommendedName>
        <fullName evidence="3">Nucleoid associated protein NdpA</fullName>
    </recommendedName>
</protein>
<organism evidence="1 2">
    <name type="scientific">Agreia bicolorata</name>
    <dbReference type="NCBI Taxonomy" id="110935"/>
    <lineage>
        <taxon>Bacteria</taxon>
        <taxon>Bacillati</taxon>
        <taxon>Actinomycetota</taxon>
        <taxon>Actinomycetes</taxon>
        <taxon>Micrococcales</taxon>
        <taxon>Microbacteriaceae</taxon>
        <taxon>Agreia</taxon>
    </lineage>
</organism>
<accession>A0ABR5CB92</accession>
<dbReference type="InterPro" id="IPR007358">
    <property type="entry name" value="Nucleoid_associated_NdpA"/>
</dbReference>
<name>A0ABR5CB92_9MICO</name>
<evidence type="ECO:0000313" key="2">
    <source>
        <dbReference type="Proteomes" id="UP000032503"/>
    </source>
</evidence>
<dbReference type="Proteomes" id="UP000032503">
    <property type="component" value="Unassembled WGS sequence"/>
</dbReference>
<sequence>MPPTSYATLTLGAVMMHQIVRTPGPGSTGFTVVLTDEPVTMSNANLSFLTARFVRALSGRALPIVEEVAFGSAVPNRIRSLWATAPDLAEASKGLAEDLKVAQPGSALPGLLVVAEATLGGDDALLVAKVEHQAAMRIEAQTNSAGHRIFLIEQLRDLVFGDSAKIYKIAVMSKSASSTGPLSGEVVDDQNGNQFARYFLGKFLGMKLREEPAVLTQQFLERVTSAVNESSMPPETKLDVQSALLSELNSNRRSIDAQAFIRDHVPSGFQSEVASLAQSRSAPMSTFPKDSSRVASQISRLRLDLSNGVHVVAPAELVGEGKAVQVSAGRDGQDNVLITGGRLTAVKGNGGR</sequence>
<evidence type="ECO:0000313" key="1">
    <source>
        <dbReference type="EMBL" id="KJC62896.1"/>
    </source>
</evidence>
<dbReference type="Pfam" id="PF04245">
    <property type="entry name" value="NA37"/>
    <property type="match status" value="1"/>
</dbReference>
<reference evidence="1 2" key="1">
    <citation type="journal article" date="2001" name="Int. J. Syst. Evol. Microbiol.">
        <title>Agreia bicolorata gen. nov., sp. nov., to accommodate actinobacteria isolated from narrow reed grass infected by the nematode Heteroanguina graminophila.</title>
        <authorList>
            <person name="Evtushenko L.I."/>
            <person name="Dorofeeva L.V."/>
            <person name="Dobrovolskaya T.G."/>
            <person name="Streshinskaya G.M."/>
            <person name="Subbotin S.A."/>
            <person name="Tiedje J.M."/>
        </authorList>
    </citation>
    <scope>NUCLEOTIDE SEQUENCE [LARGE SCALE GENOMIC DNA]</scope>
    <source>
        <strain evidence="1 2">VKM Ac-1804</strain>
    </source>
</reference>
<gene>
    <name evidence="1" type="ORF">TZ00_17950</name>
</gene>
<evidence type="ECO:0008006" key="3">
    <source>
        <dbReference type="Google" id="ProtNLM"/>
    </source>
</evidence>